<dbReference type="PANTHER" id="PTHR43284:SF1">
    <property type="entry name" value="ASPARAGINE SYNTHETASE"/>
    <property type="match status" value="1"/>
</dbReference>
<evidence type="ECO:0000256" key="3">
    <source>
        <dbReference type="ARBA" id="ARBA00012737"/>
    </source>
</evidence>
<dbReference type="Gene3D" id="3.60.20.10">
    <property type="entry name" value="Glutamine Phosphoribosylpyrophosphate, subunit 1, domain 1"/>
    <property type="match status" value="1"/>
</dbReference>
<evidence type="ECO:0000256" key="5">
    <source>
        <dbReference type="ARBA" id="ARBA00022840"/>
    </source>
</evidence>
<evidence type="ECO:0000256" key="4">
    <source>
        <dbReference type="ARBA" id="ARBA00022741"/>
    </source>
</evidence>
<comment type="catalytic activity">
    <reaction evidence="6">
        <text>L-aspartate + L-glutamine + ATP + H2O = L-asparagine + L-glutamate + AMP + diphosphate + H(+)</text>
        <dbReference type="Rhea" id="RHEA:12228"/>
        <dbReference type="ChEBI" id="CHEBI:15377"/>
        <dbReference type="ChEBI" id="CHEBI:15378"/>
        <dbReference type="ChEBI" id="CHEBI:29985"/>
        <dbReference type="ChEBI" id="CHEBI:29991"/>
        <dbReference type="ChEBI" id="CHEBI:30616"/>
        <dbReference type="ChEBI" id="CHEBI:33019"/>
        <dbReference type="ChEBI" id="CHEBI:58048"/>
        <dbReference type="ChEBI" id="CHEBI:58359"/>
        <dbReference type="ChEBI" id="CHEBI:456215"/>
        <dbReference type="EC" id="6.3.5.4"/>
    </reaction>
</comment>
<dbReference type="Pfam" id="PF00733">
    <property type="entry name" value="Asn_synthase"/>
    <property type="match status" value="1"/>
</dbReference>
<feature type="site" description="Important for beta-aspartyl-AMP intermediate formation" evidence="7">
    <location>
        <position position="317"/>
    </location>
</feature>
<evidence type="ECO:0000259" key="9">
    <source>
        <dbReference type="Pfam" id="PF13537"/>
    </source>
</evidence>
<organism evidence="10 11">
    <name type="scientific">Paraglaciecola arctica BSs20135</name>
    <dbReference type="NCBI Taxonomy" id="493475"/>
    <lineage>
        <taxon>Bacteria</taxon>
        <taxon>Pseudomonadati</taxon>
        <taxon>Pseudomonadota</taxon>
        <taxon>Gammaproteobacteria</taxon>
        <taxon>Alteromonadales</taxon>
        <taxon>Alteromonadaceae</taxon>
        <taxon>Paraglaciecola</taxon>
    </lineage>
</organism>
<proteinExistence type="inferred from homology"/>
<dbReference type="Pfam" id="PF13537">
    <property type="entry name" value="GATase_7"/>
    <property type="match status" value="1"/>
</dbReference>
<keyword evidence="4" id="KW-0547">Nucleotide-binding</keyword>
<dbReference type="GO" id="GO:0004066">
    <property type="term" value="F:asparagine synthase (glutamine-hydrolyzing) activity"/>
    <property type="evidence" value="ECO:0007669"/>
    <property type="project" value="UniProtKB-EC"/>
</dbReference>
<dbReference type="AlphaFoldDB" id="K6XD41"/>
<reference evidence="10 11" key="1">
    <citation type="journal article" date="2017" name="Antonie Van Leeuwenhoek">
        <title>Rhizobium rhizosphaerae sp. nov., a novel species isolated from rice rhizosphere.</title>
        <authorList>
            <person name="Zhao J.J."/>
            <person name="Zhang J."/>
            <person name="Zhang R.J."/>
            <person name="Zhang C.W."/>
            <person name="Yin H.Q."/>
            <person name="Zhang X.X."/>
        </authorList>
    </citation>
    <scope>NUCLEOTIDE SEQUENCE [LARGE SCALE GENOMIC DNA]</scope>
    <source>
        <strain evidence="10 11">BSs20135</strain>
    </source>
</reference>
<dbReference type="Gene3D" id="3.40.50.620">
    <property type="entry name" value="HUPs"/>
    <property type="match status" value="2"/>
</dbReference>
<keyword evidence="5" id="KW-0067">ATP-binding</keyword>
<dbReference type="eggNOG" id="COG0367">
    <property type="taxonomic scope" value="Bacteria"/>
</dbReference>
<dbReference type="EC" id="6.3.5.4" evidence="3"/>
<protein>
    <recommendedName>
        <fullName evidence="3">asparagine synthase (glutamine-hydrolyzing)</fullName>
        <ecNumber evidence="3">6.3.5.4</ecNumber>
    </recommendedName>
</protein>
<comment type="similarity">
    <text evidence="2">Belongs to the asparagine synthetase family.</text>
</comment>
<feature type="domain" description="Asparagine synthetase" evidence="8">
    <location>
        <begin position="199"/>
        <end position="575"/>
    </location>
</feature>
<dbReference type="GO" id="GO:0006529">
    <property type="term" value="P:asparagine biosynthetic process"/>
    <property type="evidence" value="ECO:0007669"/>
    <property type="project" value="InterPro"/>
</dbReference>
<evidence type="ECO:0000256" key="7">
    <source>
        <dbReference type="PIRSR" id="PIRSR001589-3"/>
    </source>
</evidence>
<comment type="caution">
    <text evidence="10">The sequence shown here is derived from an EMBL/GenBank/DDBJ whole genome shotgun (WGS) entry which is preliminary data.</text>
</comment>
<evidence type="ECO:0000256" key="6">
    <source>
        <dbReference type="ARBA" id="ARBA00048741"/>
    </source>
</evidence>
<dbReference type="InterPro" id="IPR014729">
    <property type="entry name" value="Rossmann-like_a/b/a_fold"/>
</dbReference>
<dbReference type="RefSeq" id="WP_007618494.1">
    <property type="nucleotide sequence ID" value="NZ_BAEO01000018.1"/>
</dbReference>
<dbReference type="GO" id="GO:0005829">
    <property type="term" value="C:cytosol"/>
    <property type="evidence" value="ECO:0007669"/>
    <property type="project" value="TreeGrafter"/>
</dbReference>
<dbReference type="Proteomes" id="UP000006327">
    <property type="component" value="Unassembled WGS sequence"/>
</dbReference>
<comment type="pathway">
    <text evidence="1">Amino-acid biosynthesis; L-asparagine biosynthesis; L-asparagine from L-aspartate (L-Gln route): step 1/1.</text>
</comment>
<evidence type="ECO:0000313" key="10">
    <source>
        <dbReference type="EMBL" id="GAC18554.1"/>
    </source>
</evidence>
<dbReference type="STRING" id="493475.GARC_1582"/>
<dbReference type="PIRSF" id="PIRSF001589">
    <property type="entry name" value="Asn_synthetase_glu-h"/>
    <property type="match status" value="1"/>
</dbReference>
<dbReference type="GO" id="GO:0005524">
    <property type="term" value="F:ATP binding"/>
    <property type="evidence" value="ECO:0007669"/>
    <property type="project" value="UniProtKB-KW"/>
</dbReference>
<dbReference type="InterPro" id="IPR017932">
    <property type="entry name" value="GATase_2_dom"/>
</dbReference>
<gene>
    <name evidence="10" type="ORF">GARC_1582</name>
</gene>
<dbReference type="InterPro" id="IPR006426">
    <property type="entry name" value="Asn_synth_AEB"/>
</dbReference>
<evidence type="ECO:0000256" key="1">
    <source>
        <dbReference type="ARBA" id="ARBA00005187"/>
    </source>
</evidence>
<evidence type="ECO:0000259" key="8">
    <source>
        <dbReference type="Pfam" id="PF00733"/>
    </source>
</evidence>
<name>K6XD41_9ALTE</name>
<dbReference type="InterPro" id="IPR001962">
    <property type="entry name" value="Asn_synthase"/>
</dbReference>
<dbReference type="InterPro" id="IPR051786">
    <property type="entry name" value="ASN_synthetase/amidase"/>
</dbReference>
<evidence type="ECO:0000256" key="2">
    <source>
        <dbReference type="ARBA" id="ARBA00005752"/>
    </source>
</evidence>
<feature type="domain" description="Glutamine amidotransferase type-2" evidence="9">
    <location>
        <begin position="57"/>
        <end position="122"/>
    </location>
</feature>
<dbReference type="InterPro" id="IPR029055">
    <property type="entry name" value="Ntn_hydrolases_N"/>
</dbReference>
<keyword evidence="11" id="KW-1185">Reference proteome</keyword>
<dbReference type="EMBL" id="BAEO01000018">
    <property type="protein sequence ID" value="GAC18554.1"/>
    <property type="molecule type" value="Genomic_DNA"/>
</dbReference>
<dbReference type="CDD" id="cd01991">
    <property type="entry name" value="Asn_synthase_B_C"/>
    <property type="match status" value="1"/>
</dbReference>
<sequence>MSLSVDKKHLDIVFSEKFRCQVIGGENNKVSHFESKELDVAYSGNMQLDEHNCTASYVAQQYQANQNVGELFNSLTGAFWLLIVDKTNQKIVLVNDHVGIQPCYFSVQNDCLYISDSLKLIKQQDIVSCTLSPQAIYNYFYFHCIPAPDTIYKECFKLAPANAVTFDAHGSSVTQNLYSPKFAKHIEDQAVAQQECLAIIEQAVAQQITPDCGAFLSGGLDSSTVAGMLSKHQQPAKTFSMGFEVPAYDETAYAKITAEHFKTQHEILYLKPDMAAKEFVKVAQYFDEPFGNSSAMAAYFCATFAKEHGVTHLLAGDGGDELFAGNERYAKQKVFEHFHQAPKWLQALPRLAFDNPLTASIPGLKKVTSYIRQADVPLPDRMENYNFIKQLGAENMFPAAFLSEVDQEQPIELKRERYRQCSNDDPVDGMLYLDWKFTLADNDLVKVTKMCELAGVTVDFPLLDRRLIDFSCTIPAEVKLPGGQLRDFYKKSCKGFLNDATLEKSKHGFGLPFGVWMKENQQLKDITLKCLQQFKARNIVNHSLIDNALAAHQSVHAGYYGELIWIMVILELWLQGNE</sequence>
<evidence type="ECO:0000313" key="11">
    <source>
        <dbReference type="Proteomes" id="UP000006327"/>
    </source>
</evidence>
<dbReference type="SUPFAM" id="SSF56235">
    <property type="entry name" value="N-terminal nucleophile aminohydrolases (Ntn hydrolases)"/>
    <property type="match status" value="1"/>
</dbReference>
<dbReference type="SUPFAM" id="SSF52402">
    <property type="entry name" value="Adenine nucleotide alpha hydrolases-like"/>
    <property type="match status" value="1"/>
</dbReference>
<dbReference type="PANTHER" id="PTHR43284">
    <property type="entry name" value="ASPARAGINE SYNTHETASE (GLUTAMINE-HYDROLYZING)"/>
    <property type="match status" value="1"/>
</dbReference>
<accession>K6XD41</accession>